<organism evidence="4">
    <name type="scientific">Candidatus Kentrum sp. UNK</name>
    <dbReference type="NCBI Taxonomy" id="2126344"/>
    <lineage>
        <taxon>Bacteria</taxon>
        <taxon>Pseudomonadati</taxon>
        <taxon>Pseudomonadota</taxon>
        <taxon>Gammaproteobacteria</taxon>
        <taxon>Candidatus Kentrum</taxon>
    </lineage>
</organism>
<feature type="coiled-coil region" evidence="1">
    <location>
        <begin position="234"/>
        <end position="261"/>
    </location>
</feature>
<dbReference type="GO" id="GO:0016887">
    <property type="term" value="F:ATP hydrolysis activity"/>
    <property type="evidence" value="ECO:0007669"/>
    <property type="project" value="InterPro"/>
</dbReference>
<dbReference type="SUPFAM" id="SSF52540">
    <property type="entry name" value="P-loop containing nucleoside triphosphate hydrolases"/>
    <property type="match status" value="1"/>
</dbReference>
<dbReference type="PANTHER" id="PTHR32114:SF2">
    <property type="entry name" value="ABC TRANSPORTER ABCH.3"/>
    <property type="match status" value="1"/>
</dbReference>
<dbReference type="InterPro" id="IPR038729">
    <property type="entry name" value="Rad50/SbcC_AAA"/>
</dbReference>
<dbReference type="CDD" id="cd00267">
    <property type="entry name" value="ABC_ATPase"/>
    <property type="match status" value="1"/>
</dbReference>
<accession>A0A451AZ63</accession>
<dbReference type="Gene3D" id="3.40.50.300">
    <property type="entry name" value="P-loop containing nucleotide triphosphate hydrolases"/>
    <property type="match status" value="2"/>
</dbReference>
<dbReference type="PANTHER" id="PTHR32114">
    <property type="entry name" value="ABC TRANSPORTER ABCH.3"/>
    <property type="match status" value="1"/>
</dbReference>
<evidence type="ECO:0000256" key="1">
    <source>
        <dbReference type="SAM" id="Coils"/>
    </source>
</evidence>
<protein>
    <submittedName>
        <fullName evidence="4">DNA sulfur modification protein DndD</fullName>
    </submittedName>
</protein>
<dbReference type="GO" id="GO:0006302">
    <property type="term" value="P:double-strand break repair"/>
    <property type="evidence" value="ECO:0007669"/>
    <property type="project" value="InterPro"/>
</dbReference>
<sequence>MHLIEVHLRNWRSYRNATFKFPKPDGEANIILINAQNGTGKTSLLMALYLGLFGRESLRLVEGFRFGNKDNDSNGNYSKLLERIVHRAAIGRSDDLYASVRLKFDTPNSGQVIITRIWHFFRQGKIKDLNSRDGEEVRIEVEGQGPKSFQDWKDANTRVEELLFPWNVMPCFFFDGEQAQERVEAAGGRALLDAVNTLYGTGILEQLSQSLKTFISNERVALRRDVGDIKESELDRKRKARDEKEEELVGIEDALKKKRHEQEEAVVQQNRLTLGLTNLVGDKSADIEEYSGKIRALESEQGDLQQELSTSLSASALPLAMSKLAHRVRDIVQAEQIRDRWLLLKEEAGAKAEKIVRDVLPNAEVSDIEPPLTDHQTIQIRVKLGKALEFLWSPPPDGCAEDYTFPFLRDADRAAILSKIQRHRAVGIPDVVKAANNWNNTNARLKEIRHRFEQVRDIQPQVQKLKEEMVSVGEQVQSLSREVHSLEIREQGLGNSLNELRGAIGQMEKKRTKASPVQEKLEVAERVRSIVTDAKNQLIPLCQKTLEERCTHHFQKMISDEYQKFHVRFGDKFGRENEPRLEGGPDNKIHIYVTSLSGAQKRAFGLAFTLAVADVSGQQAPIVVDTPVGNMDSQYRGRVLQYVAKAAPGQVFFLSHDEEISEEYRQRLAKKTRKTFLIQFEKIEEGSGISTIIEDRYFGEAAS</sequence>
<dbReference type="EMBL" id="CAADFZ010000058">
    <property type="protein sequence ID" value="VFK65173.1"/>
    <property type="molecule type" value="Genomic_DNA"/>
</dbReference>
<evidence type="ECO:0000259" key="2">
    <source>
        <dbReference type="Pfam" id="PF13476"/>
    </source>
</evidence>
<feature type="domain" description="Rad50/SbcC-type AAA" evidence="2">
    <location>
        <begin position="6"/>
        <end position="307"/>
    </location>
</feature>
<gene>
    <name evidence="3" type="ORF">BECKUNK1418G_GA0071005_105811</name>
    <name evidence="4" type="ORF">BECKUNK1418H_GA0071006_106011</name>
</gene>
<evidence type="ECO:0000313" key="4">
    <source>
        <dbReference type="EMBL" id="VFK71321.1"/>
    </source>
</evidence>
<dbReference type="EMBL" id="CAADGD010000060">
    <property type="protein sequence ID" value="VFK71321.1"/>
    <property type="molecule type" value="Genomic_DNA"/>
</dbReference>
<proteinExistence type="predicted"/>
<dbReference type="Pfam" id="PF13476">
    <property type="entry name" value="AAA_23"/>
    <property type="match status" value="1"/>
</dbReference>
<evidence type="ECO:0000313" key="3">
    <source>
        <dbReference type="EMBL" id="VFK65173.1"/>
    </source>
</evidence>
<keyword evidence="1" id="KW-0175">Coiled coil</keyword>
<dbReference type="InterPro" id="IPR027417">
    <property type="entry name" value="P-loop_NTPase"/>
</dbReference>
<name>A0A451AZ63_9GAMM</name>
<dbReference type="AlphaFoldDB" id="A0A451AZ63"/>
<reference evidence="4" key="1">
    <citation type="submission" date="2019-02" db="EMBL/GenBank/DDBJ databases">
        <authorList>
            <person name="Gruber-Vodicka R. H."/>
            <person name="Seah K. B. B."/>
        </authorList>
    </citation>
    <scope>NUCLEOTIDE SEQUENCE</scope>
    <source>
        <strain evidence="4">BECK_BY19</strain>
        <strain evidence="3">BECK_BY8</strain>
    </source>
</reference>